<feature type="transmembrane region" description="Helical" evidence="1">
    <location>
        <begin position="69"/>
        <end position="90"/>
    </location>
</feature>
<gene>
    <name evidence="2" type="ORF">GCM10008939_04110</name>
</gene>
<reference evidence="2" key="1">
    <citation type="journal article" date="2014" name="Int. J. Syst. Evol. Microbiol.">
        <title>Complete genome sequence of Corynebacterium casei LMG S-19264T (=DSM 44701T), isolated from a smear-ripened cheese.</title>
        <authorList>
            <consortium name="US DOE Joint Genome Institute (JGI-PGF)"/>
            <person name="Walter F."/>
            <person name="Albersmeier A."/>
            <person name="Kalinowski J."/>
            <person name="Ruckert C."/>
        </authorList>
    </citation>
    <scope>NUCLEOTIDE SEQUENCE</scope>
    <source>
        <strain evidence="2">JCM 14371</strain>
    </source>
</reference>
<accession>A0A917UK73</accession>
<keyword evidence="1" id="KW-1133">Transmembrane helix</keyword>
<dbReference type="Proteomes" id="UP000635726">
    <property type="component" value="Unassembled WGS sequence"/>
</dbReference>
<organism evidence="2 3">
    <name type="scientific">Deinococcus aquiradiocola</name>
    <dbReference type="NCBI Taxonomy" id="393059"/>
    <lineage>
        <taxon>Bacteria</taxon>
        <taxon>Thermotogati</taxon>
        <taxon>Deinococcota</taxon>
        <taxon>Deinococci</taxon>
        <taxon>Deinococcales</taxon>
        <taxon>Deinococcaceae</taxon>
        <taxon>Deinococcus</taxon>
    </lineage>
</organism>
<dbReference type="AlphaFoldDB" id="A0A917UK73"/>
<evidence type="ECO:0000313" key="3">
    <source>
        <dbReference type="Proteomes" id="UP000635726"/>
    </source>
</evidence>
<proteinExistence type="predicted"/>
<name>A0A917UK73_9DEIO</name>
<comment type="caution">
    <text evidence="2">The sequence shown here is derived from an EMBL/GenBank/DDBJ whole genome shotgun (WGS) entry which is preliminary data.</text>
</comment>
<keyword evidence="1" id="KW-0472">Membrane</keyword>
<feature type="transmembrane region" description="Helical" evidence="1">
    <location>
        <begin position="96"/>
        <end position="117"/>
    </location>
</feature>
<feature type="transmembrane region" description="Helical" evidence="1">
    <location>
        <begin position="44"/>
        <end position="62"/>
    </location>
</feature>
<evidence type="ECO:0000313" key="2">
    <source>
        <dbReference type="EMBL" id="GGJ63423.1"/>
    </source>
</evidence>
<protein>
    <submittedName>
        <fullName evidence="2">Uncharacterized protein</fullName>
    </submittedName>
</protein>
<keyword evidence="3" id="KW-1185">Reference proteome</keyword>
<evidence type="ECO:0000256" key="1">
    <source>
        <dbReference type="SAM" id="Phobius"/>
    </source>
</evidence>
<reference evidence="2" key="2">
    <citation type="submission" date="2020-09" db="EMBL/GenBank/DDBJ databases">
        <authorList>
            <person name="Sun Q."/>
            <person name="Ohkuma M."/>
        </authorList>
    </citation>
    <scope>NUCLEOTIDE SEQUENCE</scope>
    <source>
        <strain evidence="2">JCM 14371</strain>
    </source>
</reference>
<sequence>MRQPSPDPSLALGRMQARLSLGVIFVLSAAPVVARWVRGDVAQAGVQLAGFAVTAFVLWQVYRGSRVALFVTLAITVLGGLALMLLSPLAGISVQTLMLLLAGLAFAICGLALYAHAPIKAFLEAQRSRPGRA</sequence>
<dbReference type="EMBL" id="BMOE01000001">
    <property type="protein sequence ID" value="GGJ63423.1"/>
    <property type="molecule type" value="Genomic_DNA"/>
</dbReference>
<keyword evidence="1" id="KW-0812">Transmembrane</keyword>
<dbReference type="RefSeq" id="WP_229670681.1">
    <property type="nucleotide sequence ID" value="NZ_BMOE01000001.1"/>
</dbReference>